<gene>
    <name evidence="2" type="ORF">FRZ00_00235</name>
</gene>
<feature type="signal peptide" evidence="1">
    <location>
        <begin position="1"/>
        <end position="22"/>
    </location>
</feature>
<organism evidence="2 3">
    <name type="scientific">Streptomyces mobaraensis</name>
    <name type="common">Streptoverticillium mobaraense</name>
    <dbReference type="NCBI Taxonomy" id="35621"/>
    <lineage>
        <taxon>Bacteria</taxon>
        <taxon>Bacillati</taxon>
        <taxon>Actinomycetota</taxon>
        <taxon>Actinomycetes</taxon>
        <taxon>Kitasatosporales</taxon>
        <taxon>Streptomycetaceae</taxon>
        <taxon>Streptomyces</taxon>
    </lineage>
</organism>
<keyword evidence="1" id="KW-0732">Signal</keyword>
<evidence type="ECO:0008006" key="4">
    <source>
        <dbReference type="Google" id="ProtNLM"/>
    </source>
</evidence>
<protein>
    <recommendedName>
        <fullName evidence="4">Secreted protein</fullName>
    </recommendedName>
</protein>
<evidence type="ECO:0000256" key="1">
    <source>
        <dbReference type="SAM" id="SignalP"/>
    </source>
</evidence>
<accession>A0A5N5WF66</accession>
<sequence>MNIRPRVAVVTASLALAGGAVAGFAAPASASVVEAAATPAATVPSATGGSGFTCATWRYLRGDIGHGASITCYGKSFTSYVVCHRADGIDYLRFGDRVRSGRTSTAWCDLNGEVIDAGAIPG</sequence>
<comment type="caution">
    <text evidence="2">The sequence shown here is derived from an EMBL/GenBank/DDBJ whole genome shotgun (WGS) entry which is preliminary data.</text>
</comment>
<proteinExistence type="predicted"/>
<dbReference type="AlphaFoldDB" id="A0A5N5WF66"/>
<evidence type="ECO:0000313" key="3">
    <source>
        <dbReference type="Proteomes" id="UP000327000"/>
    </source>
</evidence>
<dbReference type="RefSeq" id="WP_004945079.1">
    <property type="nucleotide sequence ID" value="NZ_JBFADJ010000015.1"/>
</dbReference>
<evidence type="ECO:0000313" key="2">
    <source>
        <dbReference type="EMBL" id="KAB7852680.1"/>
    </source>
</evidence>
<name>A0A5N5WF66_STRMB</name>
<dbReference type="EMBL" id="VOKX01000001">
    <property type="protein sequence ID" value="KAB7852680.1"/>
    <property type="molecule type" value="Genomic_DNA"/>
</dbReference>
<reference evidence="2 3" key="1">
    <citation type="journal article" date="2019" name="Microb. Cell Fact.">
        <title>Exploring novel herbicidin analogues by transcriptional regulator overexpression and MS/MS molecular networking.</title>
        <authorList>
            <person name="Shi Y."/>
            <person name="Gu R."/>
            <person name="Li Y."/>
            <person name="Wang X."/>
            <person name="Ren W."/>
            <person name="Li X."/>
            <person name="Wang L."/>
            <person name="Xie Y."/>
            <person name="Hong B."/>
        </authorList>
    </citation>
    <scope>NUCLEOTIDE SEQUENCE [LARGE SCALE GENOMIC DNA]</scope>
    <source>
        <strain evidence="2 3">US-43</strain>
    </source>
</reference>
<feature type="chain" id="PRO_5039341489" description="Secreted protein" evidence="1">
    <location>
        <begin position="23"/>
        <end position="122"/>
    </location>
</feature>
<keyword evidence="3" id="KW-1185">Reference proteome</keyword>
<dbReference type="Proteomes" id="UP000327000">
    <property type="component" value="Unassembled WGS sequence"/>
</dbReference>
<dbReference type="OrthoDB" id="4293789at2"/>